<reference evidence="1 2" key="1">
    <citation type="journal article" date="2020" name="IScience">
        <title>Genome Sequencing of the Endangered Kingdonia uniflora (Circaeasteraceae, Ranunculales) Reveals Potential Mechanisms of Evolutionary Specialization.</title>
        <authorList>
            <person name="Sun Y."/>
            <person name="Deng T."/>
            <person name="Zhang A."/>
            <person name="Moore M.J."/>
            <person name="Landis J.B."/>
            <person name="Lin N."/>
            <person name="Zhang H."/>
            <person name="Zhang X."/>
            <person name="Huang J."/>
            <person name="Zhang X."/>
            <person name="Sun H."/>
            <person name="Wang H."/>
        </authorList>
    </citation>
    <scope>NUCLEOTIDE SEQUENCE [LARGE SCALE GENOMIC DNA]</scope>
    <source>
        <strain evidence="1">TB1705</strain>
        <tissue evidence="1">Leaf</tissue>
    </source>
</reference>
<name>A0A7J7L626_9MAGN</name>
<feature type="non-terminal residue" evidence="1">
    <location>
        <position position="1"/>
    </location>
</feature>
<gene>
    <name evidence="1" type="ORF">GIB67_042929</name>
</gene>
<evidence type="ECO:0000313" key="1">
    <source>
        <dbReference type="EMBL" id="KAF6138024.1"/>
    </source>
</evidence>
<organism evidence="1 2">
    <name type="scientific">Kingdonia uniflora</name>
    <dbReference type="NCBI Taxonomy" id="39325"/>
    <lineage>
        <taxon>Eukaryota</taxon>
        <taxon>Viridiplantae</taxon>
        <taxon>Streptophyta</taxon>
        <taxon>Embryophyta</taxon>
        <taxon>Tracheophyta</taxon>
        <taxon>Spermatophyta</taxon>
        <taxon>Magnoliopsida</taxon>
        <taxon>Ranunculales</taxon>
        <taxon>Circaeasteraceae</taxon>
        <taxon>Kingdonia</taxon>
    </lineage>
</organism>
<accession>A0A7J7L626</accession>
<dbReference type="AlphaFoldDB" id="A0A7J7L626"/>
<dbReference type="EMBL" id="JACGCM010002617">
    <property type="protein sequence ID" value="KAF6138024.1"/>
    <property type="molecule type" value="Genomic_DNA"/>
</dbReference>
<protein>
    <submittedName>
        <fullName evidence="1">Uncharacterized protein</fullName>
    </submittedName>
</protein>
<dbReference type="Proteomes" id="UP000541444">
    <property type="component" value="Unassembled WGS sequence"/>
</dbReference>
<comment type="caution">
    <text evidence="1">The sequence shown here is derived from an EMBL/GenBank/DDBJ whole genome shotgun (WGS) entry which is preliminary data.</text>
</comment>
<keyword evidence="2" id="KW-1185">Reference proteome</keyword>
<sequence>SQRNSPTTCFEIYIKESVDLIPQDELLLTELLPNECSGQGCESKLKNTQGNAMHVSDMEINPWQ</sequence>
<proteinExistence type="predicted"/>
<evidence type="ECO:0000313" key="2">
    <source>
        <dbReference type="Proteomes" id="UP000541444"/>
    </source>
</evidence>